<feature type="chain" id="PRO_5005466546" evidence="2">
    <location>
        <begin position="18"/>
        <end position="238"/>
    </location>
</feature>
<organism evidence="3 4">
    <name type="scientific">Labilithrix luteola</name>
    <dbReference type="NCBI Taxonomy" id="1391654"/>
    <lineage>
        <taxon>Bacteria</taxon>
        <taxon>Pseudomonadati</taxon>
        <taxon>Myxococcota</taxon>
        <taxon>Polyangia</taxon>
        <taxon>Polyangiales</taxon>
        <taxon>Labilitrichaceae</taxon>
        <taxon>Labilithrix</taxon>
    </lineage>
</organism>
<gene>
    <name evidence="3" type="ORF">AKJ09_07132</name>
</gene>
<reference evidence="3 4" key="1">
    <citation type="submission" date="2015-08" db="EMBL/GenBank/DDBJ databases">
        <authorList>
            <person name="Babu N.S."/>
            <person name="Beckwith C.J."/>
            <person name="Beseler K.G."/>
            <person name="Brison A."/>
            <person name="Carone J.V."/>
            <person name="Caskin T.P."/>
            <person name="Diamond M."/>
            <person name="Durham M.E."/>
            <person name="Foxe J.M."/>
            <person name="Go M."/>
            <person name="Henderson B.A."/>
            <person name="Jones I.B."/>
            <person name="McGettigan J.A."/>
            <person name="Micheletti S.J."/>
            <person name="Nasrallah M.E."/>
            <person name="Ortiz D."/>
            <person name="Piller C.R."/>
            <person name="Privatt S.R."/>
            <person name="Schneider S.L."/>
            <person name="Sharp S."/>
            <person name="Smith T.C."/>
            <person name="Stanton J.D."/>
            <person name="Ullery H.E."/>
            <person name="Wilson R.J."/>
            <person name="Serrano M.G."/>
            <person name="Buck G."/>
            <person name="Lee V."/>
            <person name="Wang Y."/>
            <person name="Carvalho R."/>
            <person name="Voegtly L."/>
            <person name="Shi R."/>
            <person name="Duckworth R."/>
            <person name="Johnson A."/>
            <person name="Loviza R."/>
            <person name="Walstead R."/>
            <person name="Shah Z."/>
            <person name="Kiflezghi M."/>
            <person name="Wade K."/>
            <person name="Ball S.L."/>
            <person name="Bradley K.W."/>
            <person name="Asai D.J."/>
            <person name="Bowman C.A."/>
            <person name="Russell D.A."/>
            <person name="Pope W.H."/>
            <person name="Jacobs-Sera D."/>
            <person name="Hendrix R.W."/>
            <person name="Hatfull G.F."/>
        </authorList>
    </citation>
    <scope>NUCLEOTIDE SEQUENCE [LARGE SCALE GENOMIC DNA]</scope>
    <source>
        <strain evidence="3 4">DSM 27648</strain>
    </source>
</reference>
<name>A0A0K1Q412_9BACT</name>
<protein>
    <submittedName>
        <fullName evidence="3">Uncharacterized protein</fullName>
    </submittedName>
</protein>
<dbReference type="Proteomes" id="UP000064967">
    <property type="component" value="Chromosome"/>
</dbReference>
<feature type="region of interest" description="Disordered" evidence="1">
    <location>
        <begin position="38"/>
        <end position="97"/>
    </location>
</feature>
<dbReference type="STRING" id="1391654.AKJ09_07132"/>
<dbReference type="KEGG" id="llu:AKJ09_07132"/>
<evidence type="ECO:0000256" key="1">
    <source>
        <dbReference type="SAM" id="MobiDB-lite"/>
    </source>
</evidence>
<accession>A0A0K1Q412</accession>
<dbReference type="EMBL" id="CP012333">
    <property type="protein sequence ID" value="AKV00469.1"/>
    <property type="molecule type" value="Genomic_DNA"/>
</dbReference>
<evidence type="ECO:0000313" key="3">
    <source>
        <dbReference type="EMBL" id="AKV00469.1"/>
    </source>
</evidence>
<evidence type="ECO:0000313" key="4">
    <source>
        <dbReference type="Proteomes" id="UP000064967"/>
    </source>
</evidence>
<evidence type="ECO:0000256" key="2">
    <source>
        <dbReference type="SAM" id="SignalP"/>
    </source>
</evidence>
<keyword evidence="2" id="KW-0732">Signal</keyword>
<dbReference type="AlphaFoldDB" id="A0A0K1Q412"/>
<sequence length="238" mass="24128">MPSVIMIATLVGAGAFAAGRSTSSAAPAVSQATIANADAPPMAPVGAPLGAPSMADNQALPPGHPSIPDDPGGPNGPALDAKMLGGGAAGQPAQSELSWKAPPRWLSVPNTSSMRLATYKIPRAAGDTEDAELSVMQAGGSIDANISRWIDQFGEEGKRTAKRATTKAGALEVVMVDIEGTYGGGMSKDARPSSGWALYGAIVATPGMPHFFKMTGPTRTVKAAHAELDQLVASLATR</sequence>
<feature type="signal peptide" evidence="2">
    <location>
        <begin position="1"/>
        <end position="17"/>
    </location>
</feature>
<proteinExistence type="predicted"/>
<keyword evidence="4" id="KW-1185">Reference proteome</keyword>